<keyword evidence="4 9" id="KW-0479">Metal-binding</keyword>
<dbReference type="GO" id="GO:0005737">
    <property type="term" value="C:cytoplasm"/>
    <property type="evidence" value="ECO:0007669"/>
    <property type="project" value="TreeGrafter"/>
</dbReference>
<comment type="cofactor">
    <cofactor evidence="9 11">
        <name>Zn(2+)</name>
        <dbReference type="ChEBI" id="CHEBI:29105"/>
    </cofactor>
    <text evidence="9 11">Binds 1 zinc ion per subunit.</text>
</comment>
<feature type="binding site" evidence="9">
    <location>
        <position position="386"/>
    </location>
    <ligand>
        <name>Zn(2+)</name>
        <dbReference type="ChEBI" id="CHEBI:29105"/>
        <note>catalytic</note>
    </ligand>
</feature>
<dbReference type="Gene3D" id="2.60.40.1910">
    <property type="match status" value="1"/>
</dbReference>
<dbReference type="Pfam" id="PF17900">
    <property type="entry name" value="Peptidase_M1_N"/>
    <property type="match status" value="1"/>
</dbReference>
<dbReference type="OrthoDB" id="10031169at2759"/>
<evidence type="ECO:0000256" key="5">
    <source>
        <dbReference type="ARBA" id="ARBA00022801"/>
    </source>
</evidence>
<evidence type="ECO:0000259" key="14">
    <source>
        <dbReference type="Pfam" id="PF17900"/>
    </source>
</evidence>
<evidence type="ECO:0000313" key="15">
    <source>
        <dbReference type="EMBL" id="PWN27935.1"/>
    </source>
</evidence>
<dbReference type="FunFam" id="2.60.40.1910:FF:000004">
    <property type="entry name" value="Aminopeptidase"/>
    <property type="match status" value="1"/>
</dbReference>
<dbReference type="GO" id="GO:0005615">
    <property type="term" value="C:extracellular space"/>
    <property type="evidence" value="ECO:0007669"/>
    <property type="project" value="TreeGrafter"/>
</dbReference>
<proteinExistence type="inferred from homology"/>
<evidence type="ECO:0000259" key="12">
    <source>
        <dbReference type="Pfam" id="PF01433"/>
    </source>
</evidence>
<evidence type="ECO:0000256" key="6">
    <source>
        <dbReference type="ARBA" id="ARBA00022833"/>
    </source>
</evidence>
<feature type="binding site" evidence="9">
    <location>
        <position position="367"/>
    </location>
    <ligand>
        <name>Zn(2+)</name>
        <dbReference type="ChEBI" id="CHEBI:29105"/>
        <note>catalytic</note>
    </ligand>
</feature>
<organism evidence="15 16">
    <name type="scientific">Jaminaea rosea</name>
    <dbReference type="NCBI Taxonomy" id="1569628"/>
    <lineage>
        <taxon>Eukaryota</taxon>
        <taxon>Fungi</taxon>
        <taxon>Dikarya</taxon>
        <taxon>Basidiomycota</taxon>
        <taxon>Ustilaginomycotina</taxon>
        <taxon>Exobasidiomycetes</taxon>
        <taxon>Microstromatales</taxon>
        <taxon>Microstromatales incertae sedis</taxon>
        <taxon>Jaminaea</taxon>
    </lineage>
</organism>
<evidence type="ECO:0000313" key="16">
    <source>
        <dbReference type="Proteomes" id="UP000245884"/>
    </source>
</evidence>
<dbReference type="Gene3D" id="1.10.390.10">
    <property type="entry name" value="Neutral Protease Domain 2"/>
    <property type="match status" value="1"/>
</dbReference>
<dbReference type="InterPro" id="IPR014782">
    <property type="entry name" value="Peptidase_M1_dom"/>
</dbReference>
<dbReference type="GeneID" id="37027788"/>
<evidence type="ECO:0000256" key="1">
    <source>
        <dbReference type="ARBA" id="ARBA00010136"/>
    </source>
</evidence>
<evidence type="ECO:0000256" key="4">
    <source>
        <dbReference type="ARBA" id="ARBA00022723"/>
    </source>
</evidence>
<keyword evidence="3 11" id="KW-0645">Protease</keyword>
<dbReference type="InterPro" id="IPR027268">
    <property type="entry name" value="Peptidase_M4/M1_CTD_sf"/>
</dbReference>
<feature type="domain" description="ERAP1-like C-terminal" evidence="13">
    <location>
        <begin position="591"/>
        <end position="912"/>
    </location>
</feature>
<feature type="active site" description="Proton acceptor" evidence="8">
    <location>
        <position position="364"/>
    </location>
</feature>
<dbReference type="Pfam" id="PF11838">
    <property type="entry name" value="ERAP1_C"/>
    <property type="match status" value="1"/>
</dbReference>
<evidence type="ECO:0000256" key="7">
    <source>
        <dbReference type="ARBA" id="ARBA00023049"/>
    </source>
</evidence>
<evidence type="ECO:0000256" key="8">
    <source>
        <dbReference type="PIRSR" id="PIRSR634016-1"/>
    </source>
</evidence>
<dbReference type="InterPro" id="IPR050344">
    <property type="entry name" value="Peptidase_M1_aminopeptidases"/>
</dbReference>
<protein>
    <recommendedName>
        <fullName evidence="11">Aminopeptidase</fullName>
        <ecNumber evidence="11">3.4.11.-</ecNumber>
    </recommendedName>
</protein>
<dbReference type="InterPro" id="IPR045357">
    <property type="entry name" value="Aminopeptidase_N-like_N"/>
</dbReference>
<evidence type="ECO:0000256" key="11">
    <source>
        <dbReference type="RuleBase" id="RU364040"/>
    </source>
</evidence>
<dbReference type="InterPro" id="IPR042097">
    <property type="entry name" value="Aminopeptidase_N-like_N_sf"/>
</dbReference>
<sequence length="936" mass="104050">MSVDPTKVDYPEFRLPRTVIPSHYDLLIQSDLKALHFAGVVTASFKVVDPNGISELIFNAGPKMKFGKALVVCEQLKTESTQTIDSVHLDAKREVAKIKLATALPAGAEGKMTIAFESELDNSMMGYYHSTSEHNGKKIISALTQFEATAQRRAFPGWDEPDLKTTVSFRMLHRKENTALANMPVTKASDVSGADIDKLLRTSEFGVPATYNSSNLVKTEGKSEMTSTADEASDSWVLTEFDTTPKLSTYLIAWAEGPFKRLSSSFKSPKSGREVAVNVYATEDFIDQAQYTVDVTKKVVPIYEQVFDLEYPLPKVDTLVAADFDAGAMENWGLITGRTSVYLYDPVKSGIAGQKRCAGVQSHEVAHQWFGNLVTMRFWDNLWLNEAFATLMGEVIILDKAYPEWDSASEFIATHLERALDLDSKRSSHAIEVKLRSNGEPDVAAVISEIFDAISYSKGASVLRMLSNLVGEEKFLQGVSIYLKKLAYGNSVTADLWNGISEASGKDVPRIMKNWVLEQGFPVITVEEEADAIKVRQNRFLTTGDVKPEEDKTLWHVPLAIKTSVGIDQEAILQEEREASIPLKDAKNAQWKLNANTVGVYRVAYSPERLAKLGKEAANKDGMFSLEDRVGLISDAFTLGRAGYAKTSGGLDLLKGFNLSEDRYLANLGASTHLGSLASVWWEQPQEVRDAIDAFRADLFRPAVQKLGFDFGADDSPDLRQLRATVIGAAAAASDPYTIKEIQRRMGPVIEKGDESLIHPDIFRTCIVQSVKHGGAKEWETALRMYRKPPTPTHKIAALMALGSTREPELIKKAFDFAFEGNEVKTQDFMYPVLAFSMNAATRRQLRDAMQERHEALVKRFEGNFSLGRIIQYSISSFSSPEDLQQIESFFSKHDNDKYKSGLEQGLDEVRANIGWVKRSTEDVRGWLQSNGYLKA</sequence>
<dbReference type="EC" id="3.4.11.-" evidence="11"/>
<dbReference type="GO" id="GO:0043171">
    <property type="term" value="P:peptide catabolic process"/>
    <property type="evidence" value="ECO:0007669"/>
    <property type="project" value="TreeGrafter"/>
</dbReference>
<keyword evidence="6 9" id="KW-0862">Zinc</keyword>
<dbReference type="EMBL" id="KZ819666">
    <property type="protein sequence ID" value="PWN27935.1"/>
    <property type="molecule type" value="Genomic_DNA"/>
</dbReference>
<feature type="domain" description="Peptidase M1 membrane alanine aminopeptidase" evidence="12">
    <location>
        <begin position="291"/>
        <end position="515"/>
    </location>
</feature>
<dbReference type="Proteomes" id="UP000245884">
    <property type="component" value="Unassembled WGS sequence"/>
</dbReference>
<feature type="domain" description="Aminopeptidase N-like N-terminal" evidence="14">
    <location>
        <begin position="21"/>
        <end position="191"/>
    </location>
</feature>
<gene>
    <name evidence="15" type="ORF">BDZ90DRAFT_231712</name>
</gene>
<dbReference type="Gene3D" id="2.60.40.1730">
    <property type="entry name" value="tricorn interacting facor f3 domain"/>
    <property type="match status" value="1"/>
</dbReference>
<keyword evidence="7 11" id="KW-0482">Metalloprotease</keyword>
<evidence type="ECO:0000256" key="10">
    <source>
        <dbReference type="PIRSR" id="PIRSR634016-4"/>
    </source>
</evidence>
<dbReference type="InterPro" id="IPR034016">
    <property type="entry name" value="M1_APN-typ"/>
</dbReference>
<dbReference type="STRING" id="1569628.A0A316UXR8"/>
<dbReference type="FunFam" id="1.10.390.10:FF:000006">
    <property type="entry name" value="Puromycin-sensitive aminopeptidase"/>
    <property type="match status" value="1"/>
</dbReference>
<dbReference type="Pfam" id="PF01433">
    <property type="entry name" value="Peptidase_M1"/>
    <property type="match status" value="1"/>
</dbReference>
<dbReference type="FunFam" id="1.25.50.20:FF:000002">
    <property type="entry name" value="Aminopeptidase"/>
    <property type="match status" value="1"/>
</dbReference>
<accession>A0A316UXR8</accession>
<dbReference type="AlphaFoldDB" id="A0A316UXR8"/>
<dbReference type="Gene3D" id="1.25.50.20">
    <property type="match status" value="1"/>
</dbReference>
<keyword evidence="16" id="KW-1185">Reference proteome</keyword>
<dbReference type="SUPFAM" id="SSF55486">
    <property type="entry name" value="Metalloproteases ('zincins'), catalytic domain"/>
    <property type="match status" value="1"/>
</dbReference>
<dbReference type="GO" id="GO:0008270">
    <property type="term" value="F:zinc ion binding"/>
    <property type="evidence" value="ECO:0007669"/>
    <property type="project" value="UniProtKB-UniRule"/>
</dbReference>
<dbReference type="SUPFAM" id="SSF63737">
    <property type="entry name" value="Leukotriene A4 hydrolase N-terminal domain"/>
    <property type="match status" value="1"/>
</dbReference>
<dbReference type="GO" id="GO:0006508">
    <property type="term" value="P:proteolysis"/>
    <property type="evidence" value="ECO:0007669"/>
    <property type="project" value="UniProtKB-KW"/>
</dbReference>
<comment type="similarity">
    <text evidence="1 11">Belongs to the peptidase M1 family.</text>
</comment>
<dbReference type="InterPro" id="IPR024571">
    <property type="entry name" value="ERAP1-like_C_dom"/>
</dbReference>
<dbReference type="PANTHER" id="PTHR11533">
    <property type="entry name" value="PROTEASE M1 ZINC METALLOPROTEASE"/>
    <property type="match status" value="1"/>
</dbReference>
<dbReference type="GO" id="GO:0042277">
    <property type="term" value="F:peptide binding"/>
    <property type="evidence" value="ECO:0007669"/>
    <property type="project" value="TreeGrafter"/>
</dbReference>
<dbReference type="PANTHER" id="PTHR11533:SF174">
    <property type="entry name" value="PUROMYCIN-SENSITIVE AMINOPEPTIDASE-RELATED"/>
    <property type="match status" value="1"/>
</dbReference>
<evidence type="ECO:0000259" key="13">
    <source>
        <dbReference type="Pfam" id="PF11838"/>
    </source>
</evidence>
<dbReference type="GO" id="GO:0016020">
    <property type="term" value="C:membrane"/>
    <property type="evidence" value="ECO:0007669"/>
    <property type="project" value="TreeGrafter"/>
</dbReference>
<dbReference type="GO" id="GO:0070006">
    <property type="term" value="F:metalloaminopeptidase activity"/>
    <property type="evidence" value="ECO:0007669"/>
    <property type="project" value="TreeGrafter"/>
</dbReference>
<dbReference type="RefSeq" id="XP_025362547.1">
    <property type="nucleotide sequence ID" value="XM_025505965.1"/>
</dbReference>
<feature type="site" description="Transition state stabilizer" evidence="10">
    <location>
        <position position="456"/>
    </location>
</feature>
<evidence type="ECO:0000256" key="3">
    <source>
        <dbReference type="ARBA" id="ARBA00022670"/>
    </source>
</evidence>
<feature type="binding site" evidence="9">
    <location>
        <position position="363"/>
    </location>
    <ligand>
        <name>Zn(2+)</name>
        <dbReference type="ChEBI" id="CHEBI:29105"/>
        <note>catalytic</note>
    </ligand>
</feature>
<evidence type="ECO:0000256" key="9">
    <source>
        <dbReference type="PIRSR" id="PIRSR634016-3"/>
    </source>
</evidence>
<keyword evidence="5 11" id="KW-0378">Hydrolase</keyword>
<name>A0A316UXR8_9BASI</name>
<dbReference type="CDD" id="cd09601">
    <property type="entry name" value="M1_APN-Q_like"/>
    <property type="match status" value="1"/>
</dbReference>
<reference evidence="15 16" key="1">
    <citation type="journal article" date="2018" name="Mol. Biol. Evol.">
        <title>Broad Genomic Sampling Reveals a Smut Pathogenic Ancestry of the Fungal Clade Ustilaginomycotina.</title>
        <authorList>
            <person name="Kijpornyongpan T."/>
            <person name="Mondo S.J."/>
            <person name="Barry K."/>
            <person name="Sandor L."/>
            <person name="Lee J."/>
            <person name="Lipzen A."/>
            <person name="Pangilinan J."/>
            <person name="LaButti K."/>
            <person name="Hainaut M."/>
            <person name="Henrissat B."/>
            <person name="Grigoriev I.V."/>
            <person name="Spatafora J.W."/>
            <person name="Aime M.C."/>
        </authorList>
    </citation>
    <scope>NUCLEOTIDE SEQUENCE [LARGE SCALE GENOMIC DNA]</scope>
    <source>
        <strain evidence="15 16">MCA 5214</strain>
    </source>
</reference>
<keyword evidence="2 11" id="KW-0031">Aminopeptidase</keyword>
<evidence type="ECO:0000256" key="2">
    <source>
        <dbReference type="ARBA" id="ARBA00022438"/>
    </source>
</evidence>